<comment type="similarity">
    <text evidence="2">Belongs to the protein kinase superfamily. RIO-type Ser/Thr kinase family.</text>
</comment>
<evidence type="ECO:0000256" key="4">
    <source>
        <dbReference type="ARBA" id="ARBA00022527"/>
    </source>
</evidence>
<dbReference type="STRING" id="1434123.MSVAZ_2584"/>
<dbReference type="PATRIC" id="fig|1434123.4.peg.3164"/>
<keyword evidence="7" id="KW-0547">Nucleotide-binding</keyword>
<evidence type="ECO:0000256" key="7">
    <source>
        <dbReference type="ARBA" id="ARBA00022741"/>
    </source>
</evidence>
<keyword evidence="8 15" id="KW-0418">Kinase</keyword>
<dbReference type="Pfam" id="PF09202">
    <property type="entry name" value="Rio2_N"/>
    <property type="match status" value="1"/>
</dbReference>
<dbReference type="GO" id="GO:0046872">
    <property type="term" value="F:metal ion binding"/>
    <property type="evidence" value="ECO:0007669"/>
    <property type="project" value="UniProtKB-KW"/>
</dbReference>
<name>A0A0E3Q7N3_9EURY</name>
<keyword evidence="16" id="KW-1185">Reference proteome</keyword>
<feature type="region of interest" description="Disordered" evidence="13">
    <location>
        <begin position="299"/>
        <end position="319"/>
    </location>
</feature>
<dbReference type="Gene3D" id="1.10.10.10">
    <property type="entry name" value="Winged helix-like DNA-binding domain superfamily/Winged helix DNA-binding domain"/>
    <property type="match status" value="1"/>
</dbReference>
<dbReference type="InterPro" id="IPR036390">
    <property type="entry name" value="WH_DNA-bd_sf"/>
</dbReference>
<dbReference type="Gene3D" id="3.30.200.20">
    <property type="entry name" value="Phosphorylase Kinase, domain 1"/>
    <property type="match status" value="1"/>
</dbReference>
<dbReference type="Pfam" id="PF01163">
    <property type="entry name" value="RIO1"/>
    <property type="match status" value="1"/>
</dbReference>
<keyword evidence="10" id="KW-0460">Magnesium</keyword>
<evidence type="ECO:0000256" key="12">
    <source>
        <dbReference type="ARBA" id="ARBA00048679"/>
    </source>
</evidence>
<evidence type="ECO:0000256" key="9">
    <source>
        <dbReference type="ARBA" id="ARBA00022840"/>
    </source>
</evidence>
<dbReference type="KEGG" id="mvc:MSVAZ_2584"/>
<dbReference type="SMART" id="SM00090">
    <property type="entry name" value="RIO"/>
    <property type="match status" value="1"/>
</dbReference>
<reference evidence="15 16" key="1">
    <citation type="submission" date="2014-07" db="EMBL/GenBank/DDBJ databases">
        <title>Methanogenic archaea and the global carbon cycle.</title>
        <authorList>
            <person name="Henriksen J.R."/>
            <person name="Luke J."/>
            <person name="Reinhart S."/>
            <person name="Benedict M.N."/>
            <person name="Youngblut N.D."/>
            <person name="Metcalf M.E."/>
            <person name="Whitaker R.J."/>
            <person name="Metcalf W.W."/>
        </authorList>
    </citation>
    <scope>NUCLEOTIDE SEQUENCE [LARGE SCALE GENOMIC DNA]</scope>
    <source>
        <strain evidence="15 16">Z-761</strain>
    </source>
</reference>
<dbReference type="AlphaFoldDB" id="A0A0E3Q7N3"/>
<dbReference type="Gene3D" id="1.10.510.10">
    <property type="entry name" value="Transferase(Phosphotransferase) domain 1"/>
    <property type="match status" value="1"/>
</dbReference>
<dbReference type="GO" id="GO:0005524">
    <property type="term" value="F:ATP binding"/>
    <property type="evidence" value="ECO:0007669"/>
    <property type="project" value="UniProtKB-KW"/>
</dbReference>
<dbReference type="RefSeq" id="WP_048121848.1">
    <property type="nucleotide sequence ID" value="NZ_CP009520.1"/>
</dbReference>
<keyword evidence="6" id="KW-0479">Metal-binding</keyword>
<evidence type="ECO:0000256" key="8">
    <source>
        <dbReference type="ARBA" id="ARBA00022777"/>
    </source>
</evidence>
<dbReference type="GO" id="GO:0005829">
    <property type="term" value="C:cytosol"/>
    <property type="evidence" value="ECO:0007669"/>
    <property type="project" value="TreeGrafter"/>
</dbReference>
<comment type="catalytic activity">
    <reaction evidence="12">
        <text>L-seryl-[protein] + ATP = O-phospho-L-seryl-[protein] + ADP + H(+)</text>
        <dbReference type="Rhea" id="RHEA:17989"/>
        <dbReference type="Rhea" id="RHEA-COMP:9863"/>
        <dbReference type="Rhea" id="RHEA-COMP:11604"/>
        <dbReference type="ChEBI" id="CHEBI:15378"/>
        <dbReference type="ChEBI" id="CHEBI:29999"/>
        <dbReference type="ChEBI" id="CHEBI:30616"/>
        <dbReference type="ChEBI" id="CHEBI:83421"/>
        <dbReference type="ChEBI" id="CHEBI:456216"/>
        <dbReference type="EC" id="2.7.11.1"/>
    </reaction>
</comment>
<evidence type="ECO:0000256" key="1">
    <source>
        <dbReference type="ARBA" id="ARBA00001946"/>
    </source>
</evidence>
<dbReference type="FunFam" id="3.30.200.20:FF:000052">
    <property type="entry name" value="Serine/threonine-protein kinase RIO2"/>
    <property type="match status" value="1"/>
</dbReference>
<keyword evidence="5" id="KW-0808">Transferase</keyword>
<protein>
    <recommendedName>
        <fullName evidence="3">non-specific serine/threonine protein kinase</fullName>
        <ecNumber evidence="3">2.7.11.1</ecNumber>
    </recommendedName>
</protein>
<dbReference type="InterPro" id="IPR030484">
    <property type="entry name" value="Rio2"/>
</dbReference>
<evidence type="ECO:0000256" key="5">
    <source>
        <dbReference type="ARBA" id="ARBA00022679"/>
    </source>
</evidence>
<dbReference type="InterPro" id="IPR036388">
    <property type="entry name" value="WH-like_DNA-bd_sf"/>
</dbReference>
<evidence type="ECO:0000256" key="13">
    <source>
        <dbReference type="SAM" id="MobiDB-lite"/>
    </source>
</evidence>
<dbReference type="Proteomes" id="UP000033096">
    <property type="component" value="Chromosome"/>
</dbReference>
<accession>A0A0E3Q7N3</accession>
<dbReference type="FunFam" id="1.10.10.10:FF:000647">
    <property type="entry name" value="Serine/threonine protein kinase"/>
    <property type="match status" value="1"/>
</dbReference>
<feature type="compositionally biased region" description="Basic and acidic residues" evidence="13">
    <location>
        <begin position="374"/>
        <end position="401"/>
    </location>
</feature>
<evidence type="ECO:0000256" key="11">
    <source>
        <dbReference type="ARBA" id="ARBA00047899"/>
    </source>
</evidence>
<dbReference type="GO" id="GO:0030688">
    <property type="term" value="C:preribosome, small subunit precursor"/>
    <property type="evidence" value="ECO:0007669"/>
    <property type="project" value="TreeGrafter"/>
</dbReference>
<gene>
    <name evidence="15" type="ORF">MSVAZ_2584</name>
</gene>
<sequence length="401" mass="46633">MIDEALRVFKDLNSKDFRILTGIETGMKHFEWVPMEELNKYTRLPFEKLEYKLKKLVKNKLVVRNTQPYEGFQIYFEGYDVLALNAFVKRKSISAIGDEVGVGKESVIYEAILPPELAIGEPVPVVIKFHREGRTSFKQIKRVREHLGEREHFSWIYAARLAAQREYNIMTTLYPEVSIPKPFDHNRHAIVMELAKGSLLSKTKLIDPEWYLDEILKQVKITYSLGVIHADLSEYNIFASEDGVQLIDWPQYITPEHPHADEILERDVSNVLTHFFRKYGIKRELDETIREIKRQAGKNTEDIIEGTESGTSRGTVEEGELEEALEEGFEEDIEEDIFQEEDFEAEKFEAENFEAEEFEVEEFGTEEFEAEEIEAGKIEAEDRKVQDFKKAASEKETSDKE</sequence>
<feature type="region of interest" description="Disordered" evidence="13">
    <location>
        <begin position="373"/>
        <end position="401"/>
    </location>
</feature>
<dbReference type="EC" id="2.7.11.1" evidence="3"/>
<dbReference type="GO" id="GO:0030490">
    <property type="term" value="P:maturation of SSU-rRNA"/>
    <property type="evidence" value="ECO:0007669"/>
    <property type="project" value="TreeGrafter"/>
</dbReference>
<dbReference type="PANTHER" id="PTHR45852:SF1">
    <property type="entry name" value="SERINE_THREONINE-PROTEIN KINASE RIO2"/>
    <property type="match status" value="1"/>
</dbReference>
<keyword evidence="4 15" id="KW-0723">Serine/threonine-protein kinase</keyword>
<dbReference type="InterPro" id="IPR000687">
    <property type="entry name" value="RIO_kinase"/>
</dbReference>
<evidence type="ECO:0000259" key="14">
    <source>
        <dbReference type="SMART" id="SM00090"/>
    </source>
</evidence>
<evidence type="ECO:0000256" key="3">
    <source>
        <dbReference type="ARBA" id="ARBA00012513"/>
    </source>
</evidence>
<dbReference type="EMBL" id="CP009520">
    <property type="protein sequence ID" value="AKB44853.1"/>
    <property type="molecule type" value="Genomic_DNA"/>
</dbReference>
<evidence type="ECO:0000313" key="15">
    <source>
        <dbReference type="EMBL" id="AKB44853.1"/>
    </source>
</evidence>
<evidence type="ECO:0000256" key="2">
    <source>
        <dbReference type="ARBA" id="ARBA00009196"/>
    </source>
</evidence>
<evidence type="ECO:0000256" key="10">
    <source>
        <dbReference type="ARBA" id="ARBA00022842"/>
    </source>
</evidence>
<dbReference type="SUPFAM" id="SSF56112">
    <property type="entry name" value="Protein kinase-like (PK-like)"/>
    <property type="match status" value="1"/>
</dbReference>
<organism evidence="15 16">
    <name type="scientific">Methanosarcina vacuolata Z-761</name>
    <dbReference type="NCBI Taxonomy" id="1434123"/>
    <lineage>
        <taxon>Archaea</taxon>
        <taxon>Methanobacteriati</taxon>
        <taxon>Methanobacteriota</taxon>
        <taxon>Stenosarchaea group</taxon>
        <taxon>Methanomicrobia</taxon>
        <taxon>Methanosarcinales</taxon>
        <taxon>Methanosarcinaceae</taxon>
        <taxon>Methanosarcina</taxon>
    </lineage>
</organism>
<comment type="cofactor">
    <cofactor evidence="1">
        <name>Mg(2+)</name>
        <dbReference type="ChEBI" id="CHEBI:18420"/>
    </cofactor>
</comment>
<evidence type="ECO:0000256" key="6">
    <source>
        <dbReference type="ARBA" id="ARBA00022723"/>
    </source>
</evidence>
<dbReference type="CDD" id="cd05144">
    <property type="entry name" value="RIO2_C"/>
    <property type="match status" value="1"/>
</dbReference>
<comment type="catalytic activity">
    <reaction evidence="11">
        <text>L-threonyl-[protein] + ATP = O-phospho-L-threonyl-[protein] + ADP + H(+)</text>
        <dbReference type="Rhea" id="RHEA:46608"/>
        <dbReference type="Rhea" id="RHEA-COMP:11060"/>
        <dbReference type="Rhea" id="RHEA-COMP:11605"/>
        <dbReference type="ChEBI" id="CHEBI:15378"/>
        <dbReference type="ChEBI" id="CHEBI:30013"/>
        <dbReference type="ChEBI" id="CHEBI:30616"/>
        <dbReference type="ChEBI" id="CHEBI:61977"/>
        <dbReference type="ChEBI" id="CHEBI:456216"/>
        <dbReference type="EC" id="2.7.11.1"/>
    </reaction>
</comment>
<dbReference type="InterPro" id="IPR011009">
    <property type="entry name" value="Kinase-like_dom_sf"/>
</dbReference>
<dbReference type="SUPFAM" id="SSF46785">
    <property type="entry name" value="Winged helix' DNA-binding domain"/>
    <property type="match status" value="1"/>
</dbReference>
<dbReference type="GO" id="GO:0004674">
    <property type="term" value="F:protein serine/threonine kinase activity"/>
    <property type="evidence" value="ECO:0007669"/>
    <property type="project" value="UniProtKB-KW"/>
</dbReference>
<proteinExistence type="inferred from homology"/>
<keyword evidence="9" id="KW-0067">ATP-binding</keyword>
<evidence type="ECO:0000313" key="16">
    <source>
        <dbReference type="Proteomes" id="UP000033096"/>
    </source>
</evidence>
<dbReference type="GeneID" id="24811082"/>
<dbReference type="HOGENOM" id="CLU_018693_1_0_2"/>
<dbReference type="PANTHER" id="PTHR45852">
    <property type="entry name" value="SER/THR-PROTEIN KINASE RIO2"/>
    <property type="match status" value="1"/>
</dbReference>
<feature type="domain" description="RIO kinase" evidence="14">
    <location>
        <begin position="65"/>
        <end position="294"/>
    </location>
</feature>
<dbReference type="InterPro" id="IPR015285">
    <property type="entry name" value="RIO2_wHTH_N"/>
</dbReference>
<dbReference type="InterPro" id="IPR018934">
    <property type="entry name" value="RIO_dom"/>
</dbReference>